<dbReference type="Pfam" id="PF07883">
    <property type="entry name" value="Cupin_2"/>
    <property type="match status" value="1"/>
</dbReference>
<evidence type="ECO:0000256" key="1">
    <source>
        <dbReference type="ARBA" id="ARBA00023015"/>
    </source>
</evidence>
<evidence type="ECO:0000259" key="4">
    <source>
        <dbReference type="PROSITE" id="PS50943"/>
    </source>
</evidence>
<proteinExistence type="predicted"/>
<evidence type="ECO:0000256" key="3">
    <source>
        <dbReference type="ARBA" id="ARBA00023163"/>
    </source>
</evidence>
<evidence type="ECO:0000313" key="5">
    <source>
        <dbReference type="EMBL" id="MDO6120975.1"/>
    </source>
</evidence>
<dbReference type="Proteomes" id="UP001177080">
    <property type="component" value="Unassembled WGS sequence"/>
</dbReference>
<name>A0ABT8XB65_9HYPH</name>
<dbReference type="Gene3D" id="1.10.260.40">
    <property type="entry name" value="lambda repressor-like DNA-binding domains"/>
    <property type="match status" value="1"/>
</dbReference>
<dbReference type="Gene3D" id="2.60.120.10">
    <property type="entry name" value="Jelly Rolls"/>
    <property type="match status" value="1"/>
</dbReference>
<dbReference type="InterPro" id="IPR013096">
    <property type="entry name" value="Cupin_2"/>
</dbReference>
<feature type="domain" description="HTH cro/C1-type" evidence="4">
    <location>
        <begin position="28"/>
        <end position="82"/>
    </location>
</feature>
<dbReference type="InterPro" id="IPR014710">
    <property type="entry name" value="RmlC-like_jellyroll"/>
</dbReference>
<dbReference type="CDD" id="cd00093">
    <property type="entry name" value="HTH_XRE"/>
    <property type="match status" value="1"/>
</dbReference>
<dbReference type="EMBL" id="WHSC02000002">
    <property type="protein sequence ID" value="MDO6120975.1"/>
    <property type="molecule type" value="Genomic_DNA"/>
</dbReference>
<gene>
    <name evidence="5" type="ORF">GB928_007250</name>
</gene>
<dbReference type="CDD" id="cd02209">
    <property type="entry name" value="cupin_XRE_C"/>
    <property type="match status" value="1"/>
</dbReference>
<accession>A0ABT8XB65</accession>
<dbReference type="InterPro" id="IPR050807">
    <property type="entry name" value="TransReg_Diox_bact_type"/>
</dbReference>
<organism evidence="5 6">
    <name type="scientific">Shinella curvata</name>
    <dbReference type="NCBI Taxonomy" id="1817964"/>
    <lineage>
        <taxon>Bacteria</taxon>
        <taxon>Pseudomonadati</taxon>
        <taxon>Pseudomonadota</taxon>
        <taxon>Alphaproteobacteria</taxon>
        <taxon>Hyphomicrobiales</taxon>
        <taxon>Rhizobiaceae</taxon>
        <taxon>Shinella</taxon>
    </lineage>
</organism>
<reference evidence="5" key="1">
    <citation type="submission" date="2022-04" db="EMBL/GenBank/DDBJ databases">
        <title>Shinella lacus sp. nov., a novel member of the genus Shinella from water.</title>
        <authorList>
            <person name="Deng Y."/>
        </authorList>
    </citation>
    <scope>NUCLEOTIDE SEQUENCE</scope>
    <source>
        <strain evidence="5">JCM 31239</strain>
    </source>
</reference>
<keyword evidence="1" id="KW-0805">Transcription regulation</keyword>
<dbReference type="SMART" id="SM00530">
    <property type="entry name" value="HTH_XRE"/>
    <property type="match status" value="1"/>
</dbReference>
<keyword evidence="2" id="KW-0238">DNA-binding</keyword>
<dbReference type="InterPro" id="IPR010982">
    <property type="entry name" value="Lambda_DNA-bd_dom_sf"/>
</dbReference>
<comment type="caution">
    <text evidence="5">The sequence shown here is derived from an EMBL/GenBank/DDBJ whole genome shotgun (WGS) entry which is preliminary data.</text>
</comment>
<keyword evidence="3" id="KW-0804">Transcription</keyword>
<dbReference type="PANTHER" id="PTHR46797">
    <property type="entry name" value="HTH-TYPE TRANSCRIPTIONAL REGULATOR"/>
    <property type="match status" value="1"/>
</dbReference>
<dbReference type="InterPro" id="IPR001387">
    <property type="entry name" value="Cro/C1-type_HTH"/>
</dbReference>
<evidence type="ECO:0000313" key="6">
    <source>
        <dbReference type="Proteomes" id="UP001177080"/>
    </source>
</evidence>
<dbReference type="RefSeq" id="WP_244761596.1">
    <property type="nucleotide sequence ID" value="NZ_JALJCJ010000004.1"/>
</dbReference>
<dbReference type="SUPFAM" id="SSF51182">
    <property type="entry name" value="RmlC-like cupins"/>
    <property type="match status" value="1"/>
</dbReference>
<dbReference type="SUPFAM" id="SSF47413">
    <property type="entry name" value="lambda repressor-like DNA-binding domains"/>
    <property type="match status" value="1"/>
</dbReference>
<dbReference type="Pfam" id="PF01381">
    <property type="entry name" value="HTH_3"/>
    <property type="match status" value="1"/>
</dbReference>
<dbReference type="PANTHER" id="PTHR46797:SF23">
    <property type="entry name" value="HTH-TYPE TRANSCRIPTIONAL REGULATOR SUTR"/>
    <property type="match status" value="1"/>
</dbReference>
<evidence type="ECO:0000256" key="2">
    <source>
        <dbReference type="ARBA" id="ARBA00023125"/>
    </source>
</evidence>
<dbReference type="PROSITE" id="PS50943">
    <property type="entry name" value="HTH_CROC1"/>
    <property type="match status" value="1"/>
</dbReference>
<protein>
    <submittedName>
        <fullName evidence="5">Helix-turn-helix domain-containing protein</fullName>
    </submittedName>
</protein>
<sequence>MTMEKKVNILTDAVTDVERVSATVSMNMKLFRRQNGLSLDELSKRSGVSKGMLVEIEKGTANPSIATLCRAATALGVSVADFVGVASSFPIRIVPLENASTLWRGPNGGSATLLVGTNGPDEIELWRWTMFPGEIFESPGHSPGTLELLNIEAGELTFRLGDTEQTIEAGSSVLAQTESPHAYMNNGNGELRFVMAVAELHRPRARTSI</sequence>
<keyword evidence="6" id="KW-1185">Reference proteome</keyword>
<dbReference type="InterPro" id="IPR011051">
    <property type="entry name" value="RmlC_Cupin_sf"/>
</dbReference>